<organism evidence="1 2">
    <name type="scientific">Bacteroides clarus</name>
    <dbReference type="NCBI Taxonomy" id="626929"/>
    <lineage>
        <taxon>Bacteria</taxon>
        <taxon>Pseudomonadati</taxon>
        <taxon>Bacteroidota</taxon>
        <taxon>Bacteroidia</taxon>
        <taxon>Bacteroidales</taxon>
        <taxon>Bacteroidaceae</taxon>
        <taxon>Bacteroides</taxon>
    </lineage>
</organism>
<evidence type="ECO:0000313" key="1">
    <source>
        <dbReference type="EMBL" id="OUO01043.1"/>
    </source>
</evidence>
<comment type="caution">
    <text evidence="1">The sequence shown here is derived from an EMBL/GenBank/DDBJ whole genome shotgun (WGS) entry which is preliminary data.</text>
</comment>
<dbReference type="EMBL" id="NFII01000007">
    <property type="protein sequence ID" value="OUO01043.1"/>
    <property type="molecule type" value="Genomic_DNA"/>
</dbReference>
<dbReference type="RefSeq" id="WP_087426121.1">
    <property type="nucleotide sequence ID" value="NZ_CAMMFP010000014.1"/>
</dbReference>
<protein>
    <recommendedName>
        <fullName evidence="3">Lipopolysaccharide biosynthesis protein</fullName>
    </recommendedName>
</protein>
<sequence>MTYIIHADYQPLNYIISGIDSSQIKEICLKDIKDTLLLRCVRGLLRRLGLYWFFRSLYIRSESLEQLSLIEENARIIIIDNRHLVDLRIIDKILPSSVERNLFYWTPICQLFHRYTSEKRSKYMKAINKMYRISSFNADDARIYPEIAVKPPFFRFPNKSKLTSDVTQGLYFIGYEKNRRDVLLEYKALFERLGLPCSFLIFKRKMKGISYFENIQNVSRCSCVVDITTEQTGISLRPLEALFFDKKLITNNKSIKEYSFYHPNNIFILEEDDLRKLPEFVTTPVTAVSEKVKEEFDINSWILNY</sequence>
<reference evidence="2" key="1">
    <citation type="submission" date="2017-04" db="EMBL/GenBank/DDBJ databases">
        <title>Function of individual gut microbiota members based on whole genome sequencing of pure cultures obtained from chicken caecum.</title>
        <authorList>
            <person name="Medvecky M."/>
            <person name="Cejkova D."/>
            <person name="Polansky O."/>
            <person name="Karasova D."/>
            <person name="Kubasova T."/>
            <person name="Cizek A."/>
            <person name="Rychlik I."/>
        </authorList>
    </citation>
    <scope>NUCLEOTIDE SEQUENCE [LARGE SCALE GENOMIC DNA]</scope>
    <source>
        <strain evidence="2">An43</strain>
    </source>
</reference>
<accession>A0A1Y3YT45</accession>
<dbReference type="Proteomes" id="UP000195386">
    <property type="component" value="Unassembled WGS sequence"/>
</dbReference>
<evidence type="ECO:0008006" key="3">
    <source>
        <dbReference type="Google" id="ProtNLM"/>
    </source>
</evidence>
<dbReference type="AlphaFoldDB" id="A0A1Y3YT45"/>
<gene>
    <name evidence="1" type="ORF">B5F97_09465</name>
</gene>
<name>A0A1Y3YT45_9BACE</name>
<proteinExistence type="predicted"/>
<evidence type="ECO:0000313" key="2">
    <source>
        <dbReference type="Proteomes" id="UP000195386"/>
    </source>
</evidence>